<keyword evidence="5" id="KW-1015">Disulfide bond</keyword>
<keyword evidence="2 6" id="KW-0732">Signal</keyword>
<feature type="signal peptide" evidence="6">
    <location>
        <begin position="1"/>
        <end position="31"/>
    </location>
</feature>
<comment type="caution">
    <text evidence="8">The sequence shown here is derived from an EMBL/GenBank/DDBJ whole genome shotgun (WGS) entry which is preliminary data.</text>
</comment>
<accession>A0ABV3KJX1</accession>
<dbReference type="Pfam" id="PF08305">
    <property type="entry name" value="NPCBM"/>
    <property type="match status" value="1"/>
</dbReference>
<dbReference type="InterPro" id="IPR018905">
    <property type="entry name" value="A-galactase_NEW3"/>
</dbReference>
<name>A0ABV3KJX1_STRGS</name>
<evidence type="ECO:0000256" key="1">
    <source>
        <dbReference type="ARBA" id="ARBA00009743"/>
    </source>
</evidence>
<dbReference type="InterPro" id="IPR038637">
    <property type="entry name" value="NPCBM_sf"/>
</dbReference>
<evidence type="ECO:0000313" key="8">
    <source>
        <dbReference type="EMBL" id="MEV8459603.1"/>
    </source>
</evidence>
<dbReference type="InterPro" id="IPR013222">
    <property type="entry name" value="Glyco_hyd_98_carb-bd"/>
</dbReference>
<dbReference type="SMART" id="SM00776">
    <property type="entry name" value="NPCBM"/>
    <property type="match status" value="1"/>
</dbReference>
<evidence type="ECO:0000313" key="9">
    <source>
        <dbReference type="Proteomes" id="UP001553148"/>
    </source>
</evidence>
<dbReference type="Pfam" id="PF10633">
    <property type="entry name" value="NPCBM_assoc"/>
    <property type="match status" value="1"/>
</dbReference>
<dbReference type="InterPro" id="IPR017853">
    <property type="entry name" value="GH"/>
</dbReference>
<comment type="catalytic activity">
    <reaction evidence="5">
        <text>Hydrolysis of terminal, non-reducing alpha-D-galactose residues in alpha-D-galactosides, including galactose oligosaccharides, galactomannans and galactolipids.</text>
        <dbReference type="EC" id="3.2.1.22"/>
    </reaction>
</comment>
<dbReference type="InterPro" id="IPR013780">
    <property type="entry name" value="Glyco_hydro_b"/>
</dbReference>
<dbReference type="PROSITE" id="PS00512">
    <property type="entry name" value="ALPHA_GALACTOSIDASE"/>
    <property type="match status" value="1"/>
</dbReference>
<evidence type="ECO:0000256" key="3">
    <source>
        <dbReference type="ARBA" id="ARBA00022801"/>
    </source>
</evidence>
<feature type="domain" description="Glycosyl hydrolase family 98 putative carbohydrate-binding module" evidence="7">
    <location>
        <begin position="524"/>
        <end position="669"/>
    </location>
</feature>
<dbReference type="Proteomes" id="UP001553148">
    <property type="component" value="Unassembled WGS sequence"/>
</dbReference>
<evidence type="ECO:0000256" key="5">
    <source>
        <dbReference type="RuleBase" id="RU361168"/>
    </source>
</evidence>
<comment type="similarity">
    <text evidence="1 5">Belongs to the glycosyl hydrolase 27 family.</text>
</comment>
<dbReference type="Gene3D" id="2.60.40.1180">
    <property type="entry name" value="Golgi alpha-mannosidase II"/>
    <property type="match status" value="1"/>
</dbReference>
<protein>
    <recommendedName>
        <fullName evidence="5">Alpha-galactosidase</fullName>
        <ecNumber evidence="5">3.2.1.22</ecNumber>
    </recommendedName>
    <alternativeName>
        <fullName evidence="5">Melibiase</fullName>
    </alternativeName>
</protein>
<reference evidence="8 9" key="1">
    <citation type="submission" date="2024-06" db="EMBL/GenBank/DDBJ databases">
        <title>The Natural Products Discovery Center: Release of the First 8490 Sequenced Strains for Exploring Actinobacteria Biosynthetic Diversity.</title>
        <authorList>
            <person name="Kalkreuter E."/>
            <person name="Kautsar S.A."/>
            <person name="Yang D."/>
            <person name="Bader C.D."/>
            <person name="Teijaro C.N."/>
            <person name="Fluegel L."/>
            <person name="Davis C.M."/>
            <person name="Simpson J.R."/>
            <person name="Lauterbach L."/>
            <person name="Steele A.D."/>
            <person name="Gui C."/>
            <person name="Meng S."/>
            <person name="Li G."/>
            <person name="Viehrig K."/>
            <person name="Ye F."/>
            <person name="Su P."/>
            <person name="Kiefer A.F."/>
            <person name="Nichols A."/>
            <person name="Cepeda A.J."/>
            <person name="Yan W."/>
            <person name="Fan B."/>
            <person name="Jiang Y."/>
            <person name="Adhikari A."/>
            <person name="Zheng C.-J."/>
            <person name="Schuster L."/>
            <person name="Cowan T.M."/>
            <person name="Smanski M.J."/>
            <person name="Chevrette M.G."/>
            <person name="De Carvalho L.P.S."/>
            <person name="Shen B."/>
        </authorList>
    </citation>
    <scope>NUCLEOTIDE SEQUENCE [LARGE SCALE GENOMIC DNA]</scope>
    <source>
        <strain evidence="8 9">NPDC052360</strain>
    </source>
</reference>
<feature type="chain" id="PRO_5046986975" description="Alpha-galactosidase" evidence="6">
    <location>
        <begin position="32"/>
        <end position="669"/>
    </location>
</feature>
<keyword evidence="9" id="KW-1185">Reference proteome</keyword>
<dbReference type="InterPro" id="IPR008979">
    <property type="entry name" value="Galactose-bd-like_sf"/>
</dbReference>
<dbReference type="PANTHER" id="PTHR11452:SF75">
    <property type="entry name" value="ALPHA-GALACTOSIDASE MEL1"/>
    <property type="match status" value="1"/>
</dbReference>
<dbReference type="EC" id="3.2.1.22" evidence="5"/>
<evidence type="ECO:0000259" key="7">
    <source>
        <dbReference type="SMART" id="SM00776"/>
    </source>
</evidence>
<dbReference type="InterPro" id="IPR006311">
    <property type="entry name" value="TAT_signal"/>
</dbReference>
<dbReference type="SUPFAM" id="SSF51445">
    <property type="entry name" value="(Trans)glycosidases"/>
    <property type="match status" value="1"/>
</dbReference>
<dbReference type="SUPFAM" id="SSF51011">
    <property type="entry name" value="Glycosyl hydrolase domain"/>
    <property type="match status" value="1"/>
</dbReference>
<dbReference type="PANTHER" id="PTHR11452">
    <property type="entry name" value="ALPHA-GALACTOSIDASE/ALPHA-N-ACETYLGALACTOSAMINIDASE"/>
    <property type="match status" value="1"/>
</dbReference>
<dbReference type="Gene3D" id="2.60.120.1060">
    <property type="entry name" value="NPCBM/NEW2 domain"/>
    <property type="match status" value="1"/>
</dbReference>
<dbReference type="PROSITE" id="PS51318">
    <property type="entry name" value="TAT"/>
    <property type="match status" value="1"/>
</dbReference>
<dbReference type="CDD" id="cd14792">
    <property type="entry name" value="GH27"/>
    <property type="match status" value="1"/>
</dbReference>
<dbReference type="InterPro" id="IPR041233">
    <property type="entry name" value="Melibiase_C"/>
</dbReference>
<keyword evidence="4 5" id="KW-0326">Glycosidase</keyword>
<evidence type="ECO:0000256" key="2">
    <source>
        <dbReference type="ARBA" id="ARBA00022729"/>
    </source>
</evidence>
<organism evidence="8 9">
    <name type="scientific">Streptomyces griseosporeus</name>
    <dbReference type="NCBI Taxonomy" id="1910"/>
    <lineage>
        <taxon>Bacteria</taxon>
        <taxon>Bacillati</taxon>
        <taxon>Actinomycetota</taxon>
        <taxon>Actinomycetes</taxon>
        <taxon>Kitasatosporales</taxon>
        <taxon>Streptomycetaceae</taxon>
        <taxon>Streptomyces</taxon>
    </lineage>
</organism>
<keyword evidence="3 5" id="KW-0378">Hydrolase</keyword>
<dbReference type="SUPFAM" id="SSF49785">
    <property type="entry name" value="Galactose-binding domain-like"/>
    <property type="match status" value="1"/>
</dbReference>
<evidence type="ECO:0000256" key="6">
    <source>
        <dbReference type="SAM" id="SignalP"/>
    </source>
</evidence>
<dbReference type="EMBL" id="JBFAUJ010000003">
    <property type="protein sequence ID" value="MEV8459603.1"/>
    <property type="molecule type" value="Genomic_DNA"/>
</dbReference>
<dbReference type="InterPro" id="IPR013785">
    <property type="entry name" value="Aldolase_TIM"/>
</dbReference>
<sequence length="669" mass="71104">MRHLHTRTTRRRVVGAITAGLMCTAALVVPAATAPPARALDDGLARTPPMGFNNWNSTYCRAEFNETMIKGVADLFVEKGLKDAGYRYVNLDDCWAKPQRDADGKLVPDPVRFPHGIKAVADYVHSKGLKLGIYTSAGTKTCDPNGFPGALGHEYSDARQFADWGVDYLKYDNCNNQGLDARQRYRTMRDALKATGRPIVFSICEWGENKPWEWAADVGHLWRTTGDIRDSWASMLTIAKKNLPLAPYAGPGHWNDPDMLEVGNGGMTDTEYRSHFSLWSIMAAPLLIGSDPRKASDATFTILGNKEVIAVDQDPLGRQGSVLSSEGGRWVIAKEMADGSRAVALFNETASPQRIATTTAALGLPDADAYTLRDLWQHRTYNTAGAVSATVPAHGTVLLRVAPDPRWAAQPPAVELALKGSLFTEAGSPAVLTTTATGLGRTAARDVSVTLTGPGGWSVRPGSATTAASLPTGRALRTTWTLTAPAGTPDGSYPLTLKASYRSPTGVSTENVVPLTATVVVAPPAGTSYLGDLPWVFAGSGFGPAERNTSNGGKAAGDGRPITIGGVVYGKGLGVHALSDVMYYTGRRCTTVRADVGVDDETGAKGSVAFEIWADDNRVAATGTLTNAMPAQPLTADVRGAELVRLVVTDGGDFIDSDHADWADARLTC</sequence>
<dbReference type="InterPro" id="IPR000111">
    <property type="entry name" value="Glyco_hydro_27/36_CS"/>
</dbReference>
<dbReference type="Gene3D" id="3.20.20.70">
    <property type="entry name" value="Aldolase class I"/>
    <property type="match status" value="1"/>
</dbReference>
<gene>
    <name evidence="8" type="ORF">AB0470_08685</name>
</gene>
<dbReference type="Pfam" id="PF17801">
    <property type="entry name" value="Melibiase_C"/>
    <property type="match status" value="1"/>
</dbReference>
<dbReference type="Pfam" id="PF16499">
    <property type="entry name" value="Melibiase_2"/>
    <property type="match status" value="1"/>
</dbReference>
<proteinExistence type="inferred from homology"/>
<dbReference type="PRINTS" id="PR00740">
    <property type="entry name" value="GLHYDRLASE27"/>
</dbReference>
<evidence type="ECO:0000256" key="4">
    <source>
        <dbReference type="ARBA" id="ARBA00023295"/>
    </source>
</evidence>
<dbReference type="InterPro" id="IPR002241">
    <property type="entry name" value="Glyco_hydro_27"/>
</dbReference>
<dbReference type="RefSeq" id="WP_204359330.1">
    <property type="nucleotide sequence ID" value="NZ_JBFAUJ010000003.1"/>
</dbReference>